<dbReference type="GO" id="GO:0005524">
    <property type="term" value="F:ATP binding"/>
    <property type="evidence" value="ECO:0007669"/>
    <property type="project" value="InterPro"/>
</dbReference>
<dbReference type="Pfam" id="PF04851">
    <property type="entry name" value="ResIII"/>
    <property type="match status" value="1"/>
</dbReference>
<evidence type="ECO:0000313" key="3">
    <source>
        <dbReference type="EMBL" id="EEZ72486.1"/>
    </source>
</evidence>
<sequence>MAKKPTFHDHLILNRWLLSLFHKKDLATLKAQMGGDEYEGEANDGQSGFFHQLTGVLFFGEGSALSENDLRRYDLNVLRHWRQITQKRNKIYHQELKLKYFQYLSLIFTEIYLDWYFNRRDALLEALNEQLEQYQNETGKAAEKFAPYQVEDLNMTAFWNATGSGKTLLMHVNILQYLEYSDKKPDKVIVLTPREGLSRQHVADLALSGFGAALFDKNGTSNYPSLDFDGNSLNIKVEVIDINKLGDKSGEKTVAVEAFAGSNLVLVDEGHSGSSATDGAWLKRREALTKGGFSFEYSATLGQAVAGKKNALREKYAKSILFDYSYKYFYADGYGKESLILNLKKGTYFAEHEKLYFTACLLSFYQQMYLYRKYESSLHVWNIEKPLMIFVGKSVADKTGSSETAEQKTEKSDVFHVLSFLAFFLNEREKVEGYLADLVADKARLLDDKDNNIFLRRFAPLMDFAGNSAALYDDILRLVFNAESGGRLQLKQLKKAEGELSLSVSGFPAFGVINIGNAADFAKSGENYRDEFDTSGDEFSGSLFDTINTPSGNINFLIGSKKFTEGWSSWRVSTMGLLNMGKSEGSQIIQLFGRGVRLKGQGYSLKRSLPGERPHGVHLEKLETLDIFGINADYMEKFREYLAEEGVDTEDIITLDFKVQPNLPQGVKLRTLALDDEYKGNRQKSFKRSMNVDLFEIPEQWRGKIKPPFAVLDCYPRIQALASKGNQIAQSKDRQKQTAALNSNLFELFDWDRIYLKLQQHKLLQSWNNLRLDKGRLKTFAETTGWYKLYIPSSKLAVQSFADVKKQEGLLIELLLDYADAFYKSIKAAYEGQFYREKIVDEKNGSMLDSYLFSINKTEDGGGYEAKLNDLKRRVESGKLAEMVGWTAPNVEAICFDPHLFYPIMVLENKEVLPFTMKPLSMNEESEIQFVKDLQKAAGEKGRLKEWTGDKDLYLLRNAANKAKGLGFALAGNFYPDFLLWLVDRESGRQWLTFIDPKGIRHMTWEHPKFGLADEVKKLEQSLNLQDLTLNSFILSVTPYKGLLDDGAAAVFDKTEDEFREKHILFMEDENYLQTMFDMILNGDKV</sequence>
<protein>
    <recommendedName>
        <fullName evidence="2">Helicase/UvrB N-terminal domain-containing protein</fullName>
    </recommendedName>
</protein>
<dbReference type="RefSeq" id="WP_003675250.1">
    <property type="nucleotide sequence ID" value="NZ_ACDY02000002.1"/>
</dbReference>
<comment type="caution">
    <text evidence="3">The sequence shown here is derived from an EMBL/GenBank/DDBJ whole genome shotgun (WGS) entry which is preliminary data.</text>
</comment>
<feature type="domain" description="Helicase/UvrB N-terminal" evidence="2">
    <location>
        <begin position="131"/>
        <end position="276"/>
    </location>
</feature>
<dbReference type="STRING" id="546262.NEICINOT_03417"/>
<proteinExistence type="predicted"/>
<gene>
    <name evidence="3" type="ORF">NEICINOT_03417</name>
</gene>
<evidence type="ECO:0000313" key="4">
    <source>
        <dbReference type="Proteomes" id="UP000003294"/>
    </source>
</evidence>
<accession>D0W198</accession>
<dbReference type="Gene3D" id="3.40.50.300">
    <property type="entry name" value="P-loop containing nucleotide triphosphate hydrolases"/>
    <property type="match status" value="1"/>
</dbReference>
<dbReference type="AlphaFoldDB" id="D0W198"/>
<organism evidence="3 4">
    <name type="scientific">Neisseria cinerea ATCC 14685</name>
    <dbReference type="NCBI Taxonomy" id="546262"/>
    <lineage>
        <taxon>Bacteria</taxon>
        <taxon>Pseudomonadati</taxon>
        <taxon>Pseudomonadota</taxon>
        <taxon>Betaproteobacteria</taxon>
        <taxon>Neisseriales</taxon>
        <taxon>Neisseriaceae</taxon>
        <taxon>Neisseria</taxon>
    </lineage>
</organism>
<dbReference type="InterPro" id="IPR027417">
    <property type="entry name" value="P-loop_NTPase"/>
</dbReference>
<dbReference type="GO" id="GO:0003677">
    <property type="term" value="F:DNA binding"/>
    <property type="evidence" value="ECO:0007669"/>
    <property type="project" value="InterPro"/>
</dbReference>
<dbReference type="SUPFAM" id="SSF52540">
    <property type="entry name" value="P-loop containing nucleoside triphosphate hydrolases"/>
    <property type="match status" value="2"/>
</dbReference>
<evidence type="ECO:0000259" key="2">
    <source>
        <dbReference type="Pfam" id="PF04851"/>
    </source>
</evidence>
<dbReference type="Proteomes" id="UP000003294">
    <property type="component" value="Unassembled WGS sequence"/>
</dbReference>
<dbReference type="EMBL" id="ACDY02000002">
    <property type="protein sequence ID" value="EEZ72486.1"/>
    <property type="molecule type" value="Genomic_DNA"/>
</dbReference>
<dbReference type="eggNOG" id="COG0610">
    <property type="taxonomic scope" value="Bacteria"/>
</dbReference>
<evidence type="ECO:0000256" key="1">
    <source>
        <dbReference type="SAM" id="Coils"/>
    </source>
</evidence>
<feature type="coiled-coil region" evidence="1">
    <location>
        <begin position="117"/>
        <end position="144"/>
    </location>
</feature>
<dbReference type="GO" id="GO:0016787">
    <property type="term" value="F:hydrolase activity"/>
    <property type="evidence" value="ECO:0007669"/>
    <property type="project" value="InterPro"/>
</dbReference>
<dbReference type="InterPro" id="IPR006935">
    <property type="entry name" value="Helicase/UvrB_N"/>
</dbReference>
<dbReference type="OrthoDB" id="9804145at2"/>
<keyword evidence="1" id="KW-0175">Coiled coil</keyword>
<name>D0W198_NEICI</name>
<reference evidence="3 4" key="1">
    <citation type="submission" date="2009-10" db="EMBL/GenBank/DDBJ databases">
        <authorList>
            <person name="Weinstock G."/>
            <person name="Sodergren E."/>
            <person name="Clifton S."/>
            <person name="Fulton L."/>
            <person name="Fulton B."/>
            <person name="Courtney L."/>
            <person name="Fronick C."/>
            <person name="Harrison M."/>
            <person name="Strong C."/>
            <person name="Farmer C."/>
            <person name="Delahaunty K."/>
            <person name="Markovic C."/>
            <person name="Hall O."/>
            <person name="Minx P."/>
            <person name="Tomlinson C."/>
            <person name="Mitreva M."/>
            <person name="Nelson J."/>
            <person name="Hou S."/>
            <person name="Wollam A."/>
            <person name="Pepin K.H."/>
            <person name="Johnson M."/>
            <person name="Bhonagiri V."/>
            <person name="Nash W.E."/>
            <person name="Warren W."/>
            <person name="Chinwalla A."/>
            <person name="Mardis E.R."/>
            <person name="Wilson R.K."/>
        </authorList>
    </citation>
    <scope>NUCLEOTIDE SEQUENCE [LARGE SCALE GENOMIC DNA]</scope>
    <source>
        <strain evidence="3 4">ATCC 14685</strain>
    </source>
</reference>